<protein>
    <submittedName>
        <fullName evidence="1">Uncharacterized protein</fullName>
    </submittedName>
</protein>
<reference evidence="1 2" key="1">
    <citation type="submission" date="2020-04" db="EMBL/GenBank/DDBJ databases">
        <authorList>
            <person name="De Canck E."/>
        </authorList>
    </citation>
    <scope>NUCLEOTIDE SEQUENCE [LARGE SCALE GENOMIC DNA]</scope>
    <source>
        <strain evidence="1 2">LMG 28138</strain>
    </source>
</reference>
<evidence type="ECO:0000313" key="1">
    <source>
        <dbReference type="EMBL" id="CAB3806381.1"/>
    </source>
</evidence>
<gene>
    <name evidence="1" type="ORF">LMG28138_05797</name>
</gene>
<keyword evidence="2" id="KW-1185">Reference proteome</keyword>
<accession>A0A6S7BWX9</accession>
<name>A0A6S7BWX9_9BURK</name>
<proteinExistence type="predicted"/>
<dbReference type="AlphaFoldDB" id="A0A6S7BWX9"/>
<evidence type="ECO:0000313" key="2">
    <source>
        <dbReference type="Proteomes" id="UP000494115"/>
    </source>
</evidence>
<dbReference type="EMBL" id="CADIKM010000083">
    <property type="protein sequence ID" value="CAB3806381.1"/>
    <property type="molecule type" value="Genomic_DNA"/>
</dbReference>
<dbReference type="Proteomes" id="UP000494115">
    <property type="component" value="Unassembled WGS sequence"/>
</dbReference>
<organism evidence="1 2">
    <name type="scientific">Pararobbsia alpina</name>
    <dbReference type="NCBI Taxonomy" id="621374"/>
    <lineage>
        <taxon>Bacteria</taxon>
        <taxon>Pseudomonadati</taxon>
        <taxon>Pseudomonadota</taxon>
        <taxon>Betaproteobacteria</taxon>
        <taxon>Burkholderiales</taxon>
        <taxon>Burkholderiaceae</taxon>
        <taxon>Pararobbsia</taxon>
    </lineage>
</organism>
<sequence length="86" mass="9661">MNQPSDLRAIPVTAIDILLEPDATMMKNAEAANARLRKSFPNGFALDETHQPHISCLQRYVRTADLIGSTRRSTKFWPVRNRPAGN</sequence>